<protein>
    <submittedName>
        <fullName evidence="12">Polar amino acid transport system permease protein</fullName>
    </submittedName>
</protein>
<dbReference type="PROSITE" id="PS50928">
    <property type="entry name" value="ABC_TM1"/>
    <property type="match status" value="1"/>
</dbReference>
<dbReference type="RefSeq" id="WP_113944130.1">
    <property type="nucleotide sequence ID" value="NZ_JBHEEG010000008.1"/>
</dbReference>
<dbReference type="GO" id="GO:0022857">
    <property type="term" value="F:transmembrane transporter activity"/>
    <property type="evidence" value="ECO:0007669"/>
    <property type="project" value="InterPro"/>
</dbReference>
<proteinExistence type="inferred from homology"/>
<feature type="transmembrane region" description="Helical" evidence="10">
    <location>
        <begin position="73"/>
        <end position="91"/>
    </location>
</feature>
<evidence type="ECO:0000313" key="13">
    <source>
        <dbReference type="Proteomes" id="UP000252893"/>
    </source>
</evidence>
<feature type="transmembrane region" description="Helical" evidence="10">
    <location>
        <begin position="198"/>
        <end position="215"/>
    </location>
</feature>
<evidence type="ECO:0000256" key="3">
    <source>
        <dbReference type="ARBA" id="ARBA00010072"/>
    </source>
</evidence>
<reference evidence="12 13" key="1">
    <citation type="submission" date="2018-06" db="EMBL/GenBank/DDBJ databases">
        <title>Genomic Encyclopedia of Type Strains, Phase IV (KMG-IV): sequencing the most valuable type-strain genomes for metagenomic binning, comparative biology and taxonomic classification.</title>
        <authorList>
            <person name="Goeker M."/>
        </authorList>
    </citation>
    <scope>NUCLEOTIDE SEQUENCE [LARGE SCALE GENOMIC DNA]</scope>
    <source>
        <strain evidence="12 13">DSM 25619</strain>
    </source>
</reference>
<evidence type="ECO:0000256" key="7">
    <source>
        <dbReference type="ARBA" id="ARBA00022970"/>
    </source>
</evidence>
<keyword evidence="7" id="KW-0029">Amino-acid transport</keyword>
<sequence>MSSFILDYFNYRIVAQYLDRFAEGLGNTLIATGVSFVLSFVLGTIMAIIMFTQWKVLRSLIQGYVTFIRSTPLLVQIYLVYFGLPVLLPFTAKWPEMWLGIAALVINCTPYMSEIIRTGIGSVPRGQVEAAKAVGMSYGQRLIHIVLPQAFANVIPPVLGQTAVLIKDTSLLSLITVFEFTSAGLLLNSERVRPNESFLTIAAGYLAIYCVMLFLSHQVKKKLAGPAWAAKG</sequence>
<keyword evidence="5" id="KW-1003">Cell membrane</keyword>
<feature type="domain" description="ABC transmembrane type-1" evidence="11">
    <location>
        <begin position="25"/>
        <end position="219"/>
    </location>
</feature>
<feature type="transmembrane region" description="Helical" evidence="10">
    <location>
        <begin position="29"/>
        <end position="52"/>
    </location>
</feature>
<evidence type="ECO:0000256" key="10">
    <source>
        <dbReference type="RuleBase" id="RU363032"/>
    </source>
</evidence>
<dbReference type="NCBIfam" id="TIGR01726">
    <property type="entry name" value="HEQRo_perm_3TM"/>
    <property type="match status" value="1"/>
</dbReference>
<dbReference type="GO" id="GO:0043190">
    <property type="term" value="C:ATP-binding cassette (ABC) transporter complex"/>
    <property type="evidence" value="ECO:0007669"/>
    <property type="project" value="InterPro"/>
</dbReference>
<keyword evidence="13" id="KW-1185">Reference proteome</keyword>
<comment type="similarity">
    <text evidence="3">Belongs to the binding-protein-dependent transport system permease family. HisMQ subfamily.</text>
</comment>
<evidence type="ECO:0000256" key="1">
    <source>
        <dbReference type="ARBA" id="ARBA00003159"/>
    </source>
</evidence>
<name>A0A366E2E6_9HYPH</name>
<keyword evidence="6 10" id="KW-0812">Transmembrane</keyword>
<evidence type="ECO:0000259" key="11">
    <source>
        <dbReference type="PROSITE" id="PS50928"/>
    </source>
</evidence>
<accession>A0A366E2E6</accession>
<dbReference type="InterPro" id="IPR010065">
    <property type="entry name" value="AA_ABC_transptr_permease_3TM"/>
</dbReference>
<comment type="function">
    <text evidence="1">Part of the binding-protein-dependent transport system for glutamine; probably responsible for the translocation of the substrate across the membrane.</text>
</comment>
<keyword evidence="8 10" id="KW-1133">Transmembrane helix</keyword>
<dbReference type="SUPFAM" id="SSF161098">
    <property type="entry name" value="MetI-like"/>
    <property type="match status" value="1"/>
</dbReference>
<comment type="caution">
    <text evidence="12">The sequence shown here is derived from an EMBL/GenBank/DDBJ whole genome shotgun (WGS) entry which is preliminary data.</text>
</comment>
<dbReference type="PANTHER" id="PTHR30614:SF20">
    <property type="entry name" value="GLUTAMINE TRANSPORT SYSTEM PERMEASE PROTEIN GLNP"/>
    <property type="match status" value="1"/>
</dbReference>
<dbReference type="AlphaFoldDB" id="A0A366E2E6"/>
<evidence type="ECO:0000256" key="4">
    <source>
        <dbReference type="ARBA" id="ARBA00022448"/>
    </source>
</evidence>
<dbReference type="PANTHER" id="PTHR30614">
    <property type="entry name" value="MEMBRANE COMPONENT OF AMINO ACID ABC TRANSPORTER"/>
    <property type="match status" value="1"/>
</dbReference>
<evidence type="ECO:0000313" key="12">
    <source>
        <dbReference type="EMBL" id="RBO95588.1"/>
    </source>
</evidence>
<comment type="subcellular location">
    <subcellularLocation>
        <location evidence="2">Cell inner membrane</location>
        <topology evidence="2">Multi-pass membrane protein</topology>
    </subcellularLocation>
    <subcellularLocation>
        <location evidence="10">Cell membrane</location>
        <topology evidence="10">Multi-pass membrane protein</topology>
    </subcellularLocation>
</comment>
<feature type="transmembrane region" description="Helical" evidence="10">
    <location>
        <begin position="97"/>
        <end position="116"/>
    </location>
</feature>
<dbReference type="InterPro" id="IPR000515">
    <property type="entry name" value="MetI-like"/>
</dbReference>
<dbReference type="OrthoDB" id="7190458at2"/>
<keyword evidence="9 10" id="KW-0472">Membrane</keyword>
<gene>
    <name evidence="12" type="ORF">DFR47_103151</name>
</gene>
<organism evidence="12 13">
    <name type="scientific">Pseudochrobactrum asaccharolyticum</name>
    <dbReference type="NCBI Taxonomy" id="354351"/>
    <lineage>
        <taxon>Bacteria</taxon>
        <taxon>Pseudomonadati</taxon>
        <taxon>Pseudomonadota</taxon>
        <taxon>Alphaproteobacteria</taxon>
        <taxon>Hyphomicrobiales</taxon>
        <taxon>Brucellaceae</taxon>
        <taxon>Pseudochrobactrum</taxon>
    </lineage>
</organism>
<dbReference type="Gene3D" id="1.10.3720.10">
    <property type="entry name" value="MetI-like"/>
    <property type="match status" value="1"/>
</dbReference>
<evidence type="ECO:0000256" key="8">
    <source>
        <dbReference type="ARBA" id="ARBA00022989"/>
    </source>
</evidence>
<evidence type="ECO:0000256" key="6">
    <source>
        <dbReference type="ARBA" id="ARBA00022692"/>
    </source>
</evidence>
<dbReference type="CDD" id="cd06261">
    <property type="entry name" value="TM_PBP2"/>
    <property type="match status" value="1"/>
</dbReference>
<dbReference type="Proteomes" id="UP000252893">
    <property type="component" value="Unassembled WGS sequence"/>
</dbReference>
<dbReference type="InterPro" id="IPR043429">
    <property type="entry name" value="ArtM/GltK/GlnP/TcyL/YhdX-like"/>
</dbReference>
<evidence type="ECO:0000256" key="5">
    <source>
        <dbReference type="ARBA" id="ARBA00022475"/>
    </source>
</evidence>
<dbReference type="Pfam" id="PF00528">
    <property type="entry name" value="BPD_transp_1"/>
    <property type="match status" value="1"/>
</dbReference>
<dbReference type="GO" id="GO:0006865">
    <property type="term" value="P:amino acid transport"/>
    <property type="evidence" value="ECO:0007669"/>
    <property type="project" value="UniProtKB-KW"/>
</dbReference>
<dbReference type="InterPro" id="IPR035906">
    <property type="entry name" value="MetI-like_sf"/>
</dbReference>
<dbReference type="EMBL" id="QNRH01000003">
    <property type="protein sequence ID" value="RBO95588.1"/>
    <property type="molecule type" value="Genomic_DNA"/>
</dbReference>
<evidence type="ECO:0000256" key="2">
    <source>
        <dbReference type="ARBA" id="ARBA00004429"/>
    </source>
</evidence>
<keyword evidence="4 10" id="KW-0813">Transport</keyword>
<evidence type="ECO:0000256" key="9">
    <source>
        <dbReference type="ARBA" id="ARBA00023136"/>
    </source>
</evidence>